<sequence>MFANTTPNAEWTCPTRGSFLMEARRRHSVLIKHLPVLTFSFISCRVISCGQYRLANVSYTGSRFRTMLLLANISFIAFLLWREGTSLRLTLCSSTVNTFTLTRRRRRTDLGRDQATVRVKRIVL</sequence>
<protein>
    <submittedName>
        <fullName evidence="1">Uncharacterized protein</fullName>
    </submittedName>
</protein>
<dbReference type="AlphaFoldDB" id="A0A6A4S2A4"/>
<reference evidence="1 2" key="1">
    <citation type="submission" date="2019-06" db="EMBL/GenBank/DDBJ databases">
        <title>Draft genomes of female and male turbot (Scophthalmus maximus).</title>
        <authorList>
            <person name="Xu H."/>
            <person name="Xu X.-W."/>
            <person name="Shao C."/>
            <person name="Chen S."/>
        </authorList>
    </citation>
    <scope>NUCLEOTIDE SEQUENCE [LARGE SCALE GENOMIC DNA]</scope>
    <source>
        <strain evidence="1">Ysfricsl-2016a</strain>
        <tissue evidence="1">Blood</tissue>
    </source>
</reference>
<name>A0A6A4S2A4_SCOMX</name>
<gene>
    <name evidence="1" type="ORF">F2P81_022182</name>
</gene>
<dbReference type="EMBL" id="VEVO01000020">
    <property type="protein sequence ID" value="KAF0025301.1"/>
    <property type="molecule type" value="Genomic_DNA"/>
</dbReference>
<accession>A0A6A4S2A4</accession>
<evidence type="ECO:0000313" key="1">
    <source>
        <dbReference type="EMBL" id="KAF0025301.1"/>
    </source>
</evidence>
<comment type="caution">
    <text evidence="1">The sequence shown here is derived from an EMBL/GenBank/DDBJ whole genome shotgun (WGS) entry which is preliminary data.</text>
</comment>
<proteinExistence type="predicted"/>
<evidence type="ECO:0000313" key="2">
    <source>
        <dbReference type="Proteomes" id="UP000438429"/>
    </source>
</evidence>
<organism evidence="1 2">
    <name type="scientific">Scophthalmus maximus</name>
    <name type="common">Turbot</name>
    <name type="synonym">Psetta maxima</name>
    <dbReference type="NCBI Taxonomy" id="52904"/>
    <lineage>
        <taxon>Eukaryota</taxon>
        <taxon>Metazoa</taxon>
        <taxon>Chordata</taxon>
        <taxon>Craniata</taxon>
        <taxon>Vertebrata</taxon>
        <taxon>Euteleostomi</taxon>
        <taxon>Actinopterygii</taxon>
        <taxon>Neopterygii</taxon>
        <taxon>Teleostei</taxon>
        <taxon>Neoteleostei</taxon>
        <taxon>Acanthomorphata</taxon>
        <taxon>Carangaria</taxon>
        <taxon>Pleuronectiformes</taxon>
        <taxon>Pleuronectoidei</taxon>
        <taxon>Scophthalmidae</taxon>
        <taxon>Scophthalmus</taxon>
    </lineage>
</organism>
<dbReference type="Proteomes" id="UP000438429">
    <property type="component" value="Unassembled WGS sequence"/>
</dbReference>